<evidence type="ECO:0000256" key="7">
    <source>
        <dbReference type="ARBA" id="ARBA00022840"/>
    </source>
</evidence>
<evidence type="ECO:0000313" key="14">
    <source>
        <dbReference type="Proteomes" id="UP000694424"/>
    </source>
</evidence>
<accession>A0A8B9P1S9</accession>
<dbReference type="GO" id="GO:0030915">
    <property type="term" value="C:Smc5-Smc6 complex"/>
    <property type="evidence" value="ECO:0007669"/>
    <property type="project" value="TreeGrafter"/>
</dbReference>
<dbReference type="Proteomes" id="UP000694424">
    <property type="component" value="Unplaced"/>
</dbReference>
<comment type="subcellular location">
    <subcellularLocation>
        <location evidence="2">Chromosome</location>
    </subcellularLocation>
    <subcellularLocation>
        <location evidence="1">Nucleus</location>
    </subcellularLocation>
</comment>
<evidence type="ECO:0000256" key="9">
    <source>
        <dbReference type="ARBA" id="ARBA00023242"/>
    </source>
</evidence>
<keyword evidence="5" id="KW-0158">Chromosome</keyword>
<dbReference type="SUPFAM" id="SSF52540">
    <property type="entry name" value="P-loop containing nucleoside triphosphate hydrolases"/>
    <property type="match status" value="2"/>
</dbReference>
<evidence type="ECO:0000256" key="3">
    <source>
        <dbReference type="ARBA" id="ARBA00010171"/>
    </source>
</evidence>
<proteinExistence type="inferred from homology"/>
<sequence>MQHLPRRDAPPCFPARQWRGPRAQAGSRAARGGRRGAGQGAKMAAPSKWGPGASQLSTSGTQRAGRAPEPRSRFVEGSIVRIFMENFFCEVRPGPNLNMIVGANGTGKSSIVCAICLGLAGKPSFIGRADKVGLFVKRGCLKGVVEIELSKTPTNVIITREIQVVNNTSTWFINRKPSTLKTVEEQIAALNIQVGNLCQFLPQDKVGEFAKLSKIELLEATEKSIGPPEMYQFHCELKNFREKEKELENLCKEKRNSLEKMRQRIERYKQDVERYHERKRHLDLIEMLERKRPWVEYENVRQQHEEVKQSRDQAKEELKNLKEMQSPVTKKIQEIEELYKSLDMKIRDKAAEIKDTSQKCKQKQDALEKKDKQIEEINQALRMKKDEEMDRQKKIHNTRKMIEDWQNELNTMGVCENLQPQIDAVNTELKHLQEERASIDSDVSDLRTEKINQEREKKRITGCIVELDNIMNMKEEKLKGRFRDTHSALMWLRKNTDKFKKNVCEPMMLAINMKDNRHAKYVENHISSNDMRAFVFESQEDMEMFLLEMRDHRKLKVNAVCAPAESCAENIPSRPIEELHRYGFFSYLRELFDAPRPVMSYLCSQYRVHDVPVGTEKTKNMIERVIQETKFKQIYTAEEKYIVKVSAYTNQTLSSNTSLRAAQFLTISVDTDERRQLESQQQEINSTLKSLDVQLTTFFERQKYLEQRDNELRQQKKELLERGNKRRQLESKIAVKHDSLRQMEQDAINLEEESQQSNMKIKEINVQKARLVTELMHLIKNCISLNIIKADLVLQSTTVAAEKNRLELEYKAASVQLRASEQRFRELDDRKRVLIENCKELLKKARQVCKLSPDQHLPKEFQTAFQALPNTLEEIDAFLNEEKSRASCFTGLNASVVEEYNKRTQEIQQLMEELEEKKNILDDYKQNISQVKERWLNPLKKLVEQINEKFSNFFSSMQCAGEVDLHVENEEEYDKYGIRIRVKFRSSTELHELTPYHQSGGEKSVSTMLYLMALQELNRCPFRVVDEINQGMDPVNERRVFEMVVKTACKESTSQYFFITPKLLQNLSYNDKMTVLFVYNGPFMMETNKWNLKAFCRRRRRVGRMDKQ</sequence>
<comment type="similarity">
    <text evidence="3">Belongs to the SMC family. SMC5 subfamily.</text>
</comment>
<keyword evidence="9" id="KW-0539">Nucleus</keyword>
<dbReference type="InterPro" id="IPR027417">
    <property type="entry name" value="P-loop_NTPase"/>
</dbReference>
<name>A0A8B9P1S9_APTOW</name>
<evidence type="ECO:0000256" key="11">
    <source>
        <dbReference type="SAM" id="Coils"/>
    </source>
</evidence>
<dbReference type="Gene3D" id="1.10.287.1490">
    <property type="match status" value="1"/>
</dbReference>
<dbReference type="AlphaFoldDB" id="A0A8B9P1S9"/>
<keyword evidence="8 11" id="KW-0175">Coiled coil</keyword>
<feature type="coiled-coil region" evidence="11">
    <location>
        <begin position="893"/>
        <end position="934"/>
    </location>
</feature>
<feature type="coiled-coil region" evidence="11">
    <location>
        <begin position="674"/>
        <end position="767"/>
    </location>
</feature>
<evidence type="ECO:0000256" key="2">
    <source>
        <dbReference type="ARBA" id="ARBA00004286"/>
    </source>
</evidence>
<evidence type="ECO:0000256" key="8">
    <source>
        <dbReference type="ARBA" id="ARBA00023054"/>
    </source>
</evidence>
<evidence type="ECO:0000256" key="12">
    <source>
        <dbReference type="SAM" id="MobiDB-lite"/>
    </source>
</evidence>
<dbReference type="PANTHER" id="PTHR45916:SF1">
    <property type="entry name" value="STRUCTURAL MAINTENANCE OF CHROMOSOMES PROTEIN 5"/>
    <property type="match status" value="1"/>
</dbReference>
<feature type="region of interest" description="Disordered" evidence="12">
    <location>
        <begin position="1"/>
        <end position="70"/>
    </location>
</feature>
<feature type="coiled-coil region" evidence="11">
    <location>
        <begin position="237"/>
        <end position="387"/>
    </location>
</feature>
<keyword evidence="6" id="KW-0547">Nucleotide-binding</keyword>
<evidence type="ECO:0000256" key="4">
    <source>
        <dbReference type="ARBA" id="ARBA00018687"/>
    </source>
</evidence>
<organism evidence="13 14">
    <name type="scientific">Apteryx owenii</name>
    <name type="common">Little spotted kiwi</name>
    <dbReference type="NCBI Taxonomy" id="8824"/>
    <lineage>
        <taxon>Eukaryota</taxon>
        <taxon>Metazoa</taxon>
        <taxon>Chordata</taxon>
        <taxon>Craniata</taxon>
        <taxon>Vertebrata</taxon>
        <taxon>Euteleostomi</taxon>
        <taxon>Archelosauria</taxon>
        <taxon>Archosauria</taxon>
        <taxon>Dinosauria</taxon>
        <taxon>Saurischia</taxon>
        <taxon>Theropoda</taxon>
        <taxon>Coelurosauria</taxon>
        <taxon>Aves</taxon>
        <taxon>Palaeognathae</taxon>
        <taxon>Apterygiformes</taxon>
        <taxon>Apterygidae</taxon>
        <taxon>Apteryx</taxon>
    </lineage>
</organism>
<feature type="coiled-coil region" evidence="11">
    <location>
        <begin position="803"/>
        <end position="844"/>
    </location>
</feature>
<dbReference type="Gene3D" id="3.40.50.300">
    <property type="entry name" value="P-loop containing nucleotide triphosphate hydrolases"/>
    <property type="match status" value="2"/>
</dbReference>
<evidence type="ECO:0000256" key="6">
    <source>
        <dbReference type="ARBA" id="ARBA00022741"/>
    </source>
</evidence>
<dbReference type="FunFam" id="3.40.50.300:FF:001301">
    <property type="entry name" value="Structural maintenance of chromosomes 5"/>
    <property type="match status" value="1"/>
</dbReference>
<dbReference type="GO" id="GO:0000724">
    <property type="term" value="P:double-strand break repair via homologous recombination"/>
    <property type="evidence" value="ECO:0007669"/>
    <property type="project" value="TreeGrafter"/>
</dbReference>
<keyword evidence="14" id="KW-1185">Reference proteome</keyword>
<dbReference type="GO" id="GO:0005524">
    <property type="term" value="F:ATP binding"/>
    <property type="evidence" value="ECO:0007669"/>
    <property type="project" value="UniProtKB-KW"/>
</dbReference>
<evidence type="ECO:0000256" key="5">
    <source>
        <dbReference type="ARBA" id="ARBA00022454"/>
    </source>
</evidence>
<dbReference type="FunFam" id="3.40.50.300:FF:000793">
    <property type="entry name" value="Structural maintenance of chromosomes protein 5"/>
    <property type="match status" value="1"/>
</dbReference>
<evidence type="ECO:0000256" key="10">
    <source>
        <dbReference type="ARBA" id="ARBA00063886"/>
    </source>
</evidence>
<feature type="coiled-coil region" evidence="11">
    <location>
        <begin position="415"/>
        <end position="449"/>
    </location>
</feature>
<dbReference type="Ensembl" id="ENSAOWT00000000113.1">
    <property type="protein sequence ID" value="ENSAOWP00000000096.1"/>
    <property type="gene ID" value="ENSAOWG00000000090.1"/>
</dbReference>
<evidence type="ECO:0000256" key="1">
    <source>
        <dbReference type="ARBA" id="ARBA00004123"/>
    </source>
</evidence>
<comment type="subunit">
    <text evidence="10">Forms a heterodimer with smc6. Component of the SMC5-SMC6 complex which consists at least of smc5, smc6, nsmce2, nsmce1 and nsmce4a.</text>
</comment>
<reference evidence="13" key="1">
    <citation type="submission" date="2025-08" db="UniProtKB">
        <authorList>
            <consortium name="Ensembl"/>
        </authorList>
    </citation>
    <scope>IDENTIFICATION</scope>
</reference>
<feature type="compositionally biased region" description="Low complexity" evidence="12">
    <location>
        <begin position="20"/>
        <end position="30"/>
    </location>
</feature>
<evidence type="ECO:0000313" key="13">
    <source>
        <dbReference type="Ensembl" id="ENSAOWP00000000096.1"/>
    </source>
</evidence>
<protein>
    <recommendedName>
        <fullName evidence="4">Structural maintenance of chromosomes protein 5</fullName>
    </recommendedName>
</protein>
<dbReference type="PANTHER" id="PTHR45916">
    <property type="entry name" value="STRUCTURAL MAINTENANCE OF CHROMOSOMES PROTEIN 5"/>
    <property type="match status" value="1"/>
</dbReference>
<keyword evidence="7" id="KW-0067">ATP-binding</keyword>
<dbReference type="GO" id="GO:0003697">
    <property type="term" value="F:single-stranded DNA binding"/>
    <property type="evidence" value="ECO:0007669"/>
    <property type="project" value="TreeGrafter"/>
</dbReference>
<reference evidence="13" key="2">
    <citation type="submission" date="2025-09" db="UniProtKB">
        <authorList>
            <consortium name="Ensembl"/>
        </authorList>
    </citation>
    <scope>IDENTIFICATION</scope>
</reference>
<dbReference type="GO" id="GO:0005634">
    <property type="term" value="C:nucleus"/>
    <property type="evidence" value="ECO:0007669"/>
    <property type="project" value="UniProtKB-SubCell"/>
</dbReference>